<dbReference type="GO" id="GO:0005975">
    <property type="term" value="P:carbohydrate metabolic process"/>
    <property type="evidence" value="ECO:0007669"/>
    <property type="project" value="InterPro"/>
</dbReference>
<sequence>MASFFGQEIYSPLLLAFVEEDGDNLMSSHTPTFSGIDASYRLPDNVALITLQELEDGKVLLRLAHPYEIEEDSVLSVMTRVELKKLFRGKKRSQEMTLPANQEREEMEKKILVWEVEGEENQNSKVIRGSQVDPKDLEVELAPMEIRTFVIEFEVDLMTAAFKRIVDA</sequence>
<dbReference type="AlphaFoldDB" id="A0A6A2ZUW1"/>
<dbReference type="InterPro" id="IPR050843">
    <property type="entry name" value="Glycosyl_Hydrlase_38"/>
</dbReference>
<accession>A0A6A2ZUW1</accession>
<dbReference type="PANTHER" id="PTHR11607:SF67">
    <property type="entry name" value="ALPHA-MANNOSIDASE"/>
    <property type="match status" value="1"/>
</dbReference>
<dbReference type="Proteomes" id="UP000436088">
    <property type="component" value="Unassembled WGS sequence"/>
</dbReference>
<dbReference type="Gene3D" id="2.60.40.1360">
    <property type="match status" value="1"/>
</dbReference>
<feature type="domain" description="Glycosyl hydrolases family 38 C-terminal" evidence="1">
    <location>
        <begin position="45"/>
        <end position="149"/>
    </location>
</feature>
<name>A0A6A2ZUW1_HIBSY</name>
<dbReference type="SUPFAM" id="SSF74650">
    <property type="entry name" value="Galactose mutarotase-like"/>
    <property type="match status" value="1"/>
</dbReference>
<dbReference type="EMBL" id="VEPZ02001077">
    <property type="protein sequence ID" value="KAE8695700.1"/>
    <property type="molecule type" value="Genomic_DNA"/>
</dbReference>
<protein>
    <recommendedName>
        <fullName evidence="1">Glycosyl hydrolases family 38 C-terminal domain-containing protein</fullName>
    </recommendedName>
</protein>
<keyword evidence="3" id="KW-1185">Reference proteome</keyword>
<gene>
    <name evidence="2" type="ORF">F3Y22_tig00110694pilonHSYRG00329</name>
</gene>
<proteinExistence type="predicted"/>
<dbReference type="GO" id="GO:0004559">
    <property type="term" value="F:alpha-mannosidase activity"/>
    <property type="evidence" value="ECO:0007669"/>
    <property type="project" value="TreeGrafter"/>
</dbReference>
<dbReference type="GO" id="GO:0030246">
    <property type="term" value="F:carbohydrate binding"/>
    <property type="evidence" value="ECO:0007669"/>
    <property type="project" value="InterPro"/>
</dbReference>
<dbReference type="InterPro" id="IPR041147">
    <property type="entry name" value="GH38_C"/>
</dbReference>
<dbReference type="PANTHER" id="PTHR11607">
    <property type="entry name" value="ALPHA-MANNOSIDASE"/>
    <property type="match status" value="1"/>
</dbReference>
<dbReference type="Pfam" id="PF17677">
    <property type="entry name" value="Glyco_hydro38C2"/>
    <property type="match status" value="1"/>
</dbReference>
<dbReference type="InterPro" id="IPR011013">
    <property type="entry name" value="Gal_mutarotase_sf_dom"/>
</dbReference>
<evidence type="ECO:0000313" key="2">
    <source>
        <dbReference type="EMBL" id="KAE8695700.1"/>
    </source>
</evidence>
<organism evidence="2 3">
    <name type="scientific">Hibiscus syriacus</name>
    <name type="common">Rose of Sharon</name>
    <dbReference type="NCBI Taxonomy" id="106335"/>
    <lineage>
        <taxon>Eukaryota</taxon>
        <taxon>Viridiplantae</taxon>
        <taxon>Streptophyta</taxon>
        <taxon>Embryophyta</taxon>
        <taxon>Tracheophyta</taxon>
        <taxon>Spermatophyta</taxon>
        <taxon>Magnoliopsida</taxon>
        <taxon>eudicotyledons</taxon>
        <taxon>Gunneridae</taxon>
        <taxon>Pentapetalae</taxon>
        <taxon>rosids</taxon>
        <taxon>malvids</taxon>
        <taxon>Malvales</taxon>
        <taxon>Malvaceae</taxon>
        <taxon>Malvoideae</taxon>
        <taxon>Hibiscus</taxon>
    </lineage>
</organism>
<comment type="caution">
    <text evidence="2">The sequence shown here is derived from an EMBL/GenBank/DDBJ whole genome shotgun (WGS) entry which is preliminary data.</text>
</comment>
<reference evidence="2" key="1">
    <citation type="submission" date="2019-09" db="EMBL/GenBank/DDBJ databases">
        <title>Draft genome information of white flower Hibiscus syriacus.</title>
        <authorList>
            <person name="Kim Y.-M."/>
        </authorList>
    </citation>
    <scope>NUCLEOTIDE SEQUENCE [LARGE SCALE GENOMIC DNA]</scope>
    <source>
        <strain evidence="2">YM2019G1</strain>
    </source>
</reference>
<evidence type="ECO:0000313" key="3">
    <source>
        <dbReference type="Proteomes" id="UP000436088"/>
    </source>
</evidence>
<evidence type="ECO:0000259" key="1">
    <source>
        <dbReference type="Pfam" id="PF17677"/>
    </source>
</evidence>
<dbReference type="FunFam" id="2.60.40.1360:FF:000001">
    <property type="entry name" value="Alpha-mannosidase"/>
    <property type="match status" value="1"/>
</dbReference>